<feature type="compositionally biased region" description="Basic and acidic residues" evidence="1">
    <location>
        <begin position="49"/>
        <end position="73"/>
    </location>
</feature>
<feature type="compositionally biased region" description="Basic residues" evidence="1">
    <location>
        <begin position="364"/>
        <end position="391"/>
    </location>
</feature>
<evidence type="ECO:0000256" key="1">
    <source>
        <dbReference type="SAM" id="MobiDB-lite"/>
    </source>
</evidence>
<comment type="caution">
    <text evidence="2">The sequence shown here is derived from an EMBL/GenBank/DDBJ whole genome shotgun (WGS) entry which is preliminary data.</text>
</comment>
<evidence type="ECO:0000313" key="2">
    <source>
        <dbReference type="EMBL" id="KAH8031030.1"/>
    </source>
</evidence>
<proteinExistence type="predicted"/>
<evidence type="ECO:0000313" key="3">
    <source>
        <dbReference type="Proteomes" id="UP000821866"/>
    </source>
</evidence>
<feature type="region of interest" description="Disordered" evidence="1">
    <location>
        <begin position="49"/>
        <end position="91"/>
    </location>
</feature>
<keyword evidence="3" id="KW-1185">Reference proteome</keyword>
<protein>
    <recommendedName>
        <fullName evidence="4">Tick transposon</fullName>
    </recommendedName>
</protein>
<name>A0A9J6E9M3_RHIMP</name>
<reference evidence="2" key="1">
    <citation type="journal article" date="2020" name="Cell">
        <title>Large-Scale Comparative Analyses of Tick Genomes Elucidate Their Genetic Diversity and Vector Capacities.</title>
        <authorList>
            <consortium name="Tick Genome and Microbiome Consortium (TIGMIC)"/>
            <person name="Jia N."/>
            <person name="Wang J."/>
            <person name="Shi W."/>
            <person name="Du L."/>
            <person name="Sun Y."/>
            <person name="Zhan W."/>
            <person name="Jiang J.F."/>
            <person name="Wang Q."/>
            <person name="Zhang B."/>
            <person name="Ji P."/>
            <person name="Bell-Sakyi L."/>
            <person name="Cui X.M."/>
            <person name="Yuan T.T."/>
            <person name="Jiang B.G."/>
            <person name="Yang W.F."/>
            <person name="Lam T.T."/>
            <person name="Chang Q.C."/>
            <person name="Ding S.J."/>
            <person name="Wang X.J."/>
            <person name="Zhu J.G."/>
            <person name="Ruan X.D."/>
            <person name="Zhao L."/>
            <person name="Wei J.T."/>
            <person name="Ye R.Z."/>
            <person name="Que T.C."/>
            <person name="Du C.H."/>
            <person name="Zhou Y.H."/>
            <person name="Cheng J.X."/>
            <person name="Dai P.F."/>
            <person name="Guo W.B."/>
            <person name="Han X.H."/>
            <person name="Huang E.J."/>
            <person name="Li L.F."/>
            <person name="Wei W."/>
            <person name="Gao Y.C."/>
            <person name="Liu J.Z."/>
            <person name="Shao H.Z."/>
            <person name="Wang X."/>
            <person name="Wang C.C."/>
            <person name="Yang T.C."/>
            <person name="Huo Q.B."/>
            <person name="Li W."/>
            <person name="Chen H.Y."/>
            <person name="Chen S.E."/>
            <person name="Zhou L.G."/>
            <person name="Ni X.B."/>
            <person name="Tian J.H."/>
            <person name="Sheng Y."/>
            <person name="Liu T."/>
            <person name="Pan Y.S."/>
            <person name="Xia L.Y."/>
            <person name="Li J."/>
            <person name="Zhao F."/>
            <person name="Cao W.C."/>
        </authorList>
    </citation>
    <scope>NUCLEOTIDE SEQUENCE</scope>
    <source>
        <strain evidence="2">Rmic-2018</strain>
    </source>
</reference>
<organism evidence="2 3">
    <name type="scientific">Rhipicephalus microplus</name>
    <name type="common">Cattle tick</name>
    <name type="synonym">Boophilus microplus</name>
    <dbReference type="NCBI Taxonomy" id="6941"/>
    <lineage>
        <taxon>Eukaryota</taxon>
        <taxon>Metazoa</taxon>
        <taxon>Ecdysozoa</taxon>
        <taxon>Arthropoda</taxon>
        <taxon>Chelicerata</taxon>
        <taxon>Arachnida</taxon>
        <taxon>Acari</taxon>
        <taxon>Parasitiformes</taxon>
        <taxon>Ixodida</taxon>
        <taxon>Ixodoidea</taxon>
        <taxon>Ixodidae</taxon>
        <taxon>Rhipicephalinae</taxon>
        <taxon>Rhipicephalus</taxon>
        <taxon>Boophilus</taxon>
    </lineage>
</organism>
<dbReference type="AlphaFoldDB" id="A0A9J6E9M3"/>
<dbReference type="Proteomes" id="UP000821866">
    <property type="component" value="Chromosome 3"/>
</dbReference>
<dbReference type="EMBL" id="JABSTU010000005">
    <property type="protein sequence ID" value="KAH8031030.1"/>
    <property type="molecule type" value="Genomic_DNA"/>
</dbReference>
<reference evidence="2" key="2">
    <citation type="submission" date="2021-09" db="EMBL/GenBank/DDBJ databases">
        <authorList>
            <person name="Jia N."/>
            <person name="Wang J."/>
            <person name="Shi W."/>
            <person name="Du L."/>
            <person name="Sun Y."/>
            <person name="Zhan W."/>
            <person name="Jiang J."/>
            <person name="Wang Q."/>
            <person name="Zhang B."/>
            <person name="Ji P."/>
            <person name="Sakyi L.B."/>
            <person name="Cui X."/>
            <person name="Yuan T."/>
            <person name="Jiang B."/>
            <person name="Yang W."/>
            <person name="Lam T.T.-Y."/>
            <person name="Chang Q."/>
            <person name="Ding S."/>
            <person name="Wang X."/>
            <person name="Zhu J."/>
            <person name="Ruan X."/>
            <person name="Zhao L."/>
            <person name="Wei J."/>
            <person name="Que T."/>
            <person name="Du C."/>
            <person name="Cheng J."/>
            <person name="Dai P."/>
            <person name="Han X."/>
            <person name="Huang E."/>
            <person name="Gao Y."/>
            <person name="Liu J."/>
            <person name="Shao H."/>
            <person name="Ye R."/>
            <person name="Li L."/>
            <person name="Wei W."/>
            <person name="Wang X."/>
            <person name="Wang C."/>
            <person name="Huo Q."/>
            <person name="Li W."/>
            <person name="Guo W."/>
            <person name="Chen H."/>
            <person name="Chen S."/>
            <person name="Zhou L."/>
            <person name="Zhou L."/>
            <person name="Ni X."/>
            <person name="Tian J."/>
            <person name="Zhou Y."/>
            <person name="Sheng Y."/>
            <person name="Liu T."/>
            <person name="Pan Y."/>
            <person name="Xia L."/>
            <person name="Li J."/>
            <person name="Zhao F."/>
            <person name="Cao W."/>
        </authorList>
    </citation>
    <scope>NUCLEOTIDE SEQUENCE</scope>
    <source>
        <strain evidence="2">Rmic-2018</strain>
        <tissue evidence="2">Larvae</tissue>
    </source>
</reference>
<dbReference type="VEuPathDB" id="VectorBase:LOC119182920"/>
<feature type="region of interest" description="Disordered" evidence="1">
    <location>
        <begin position="317"/>
        <end position="422"/>
    </location>
</feature>
<gene>
    <name evidence="2" type="ORF">HPB51_012718</name>
</gene>
<evidence type="ECO:0008006" key="4">
    <source>
        <dbReference type="Google" id="ProtNLM"/>
    </source>
</evidence>
<sequence>MTNQPLLTRLSETRLATRLVQNAMDGLRMPGIPFYRAGKKKQLKKQRSLMEKAVKGNEKFESDPPAEKQKREATQGFRRRKRRGPPPLPKEDIKIILRPHKGLWVKNILGLELSRAVIDACQRSFNGNDFLLRVHPGSNIVILSTPSMKVASRLRGISQLKIRGQIHAFNAYVADREGVLRGIVHGIPAGTSQDELMENLRVRTQGVNIERARMLGSSKTAVITFTGNVLPRSVYIMGAELICYPYKPTVQVCKICLQTGHRTDVCPTPNVNVCLKCGAREPMQGHDCIHKCVICDGEHPTGDSLCKKKLKNVAPPKKLRTDQPKYWVSQPEYTGDAKSSEEFPPLRMNMPRWFSSDRMEQRQSRSRSRSRSRSQSRSRSRSRSRRDRHHTNTAPPAPGKPCLKNQRKHHGPPAEMGSCEESQDALAAGRTNINQDTTAYRIAALAEEANDYASKLATEGWVKFCSSLQNTLSTAKTWSILRNILDPDKSKSTTSRTLQKIAETFPGTDDDLVKALKERYIGDSLPSNSANHMSYSGARNEKLDEPITKEEVFAAAQAAKRNPAPGEDQITNAMIRNLSDKAIEGMTKQFNENYWLKGKVPAEWKTAKIITIPKPEKKALPAGAQTYITYVMYGEAFRTGRSN</sequence>
<accession>A0A9J6E9M3</accession>